<comment type="caution">
    <text evidence="2">The sequence shown here is derived from an EMBL/GenBank/DDBJ whole genome shotgun (WGS) entry which is preliminary data.</text>
</comment>
<dbReference type="Proteomes" id="UP000636709">
    <property type="component" value="Unassembled WGS sequence"/>
</dbReference>
<feature type="compositionally biased region" description="Pro residues" evidence="1">
    <location>
        <begin position="1"/>
        <end position="21"/>
    </location>
</feature>
<organism evidence="2 3">
    <name type="scientific">Digitaria exilis</name>
    <dbReference type="NCBI Taxonomy" id="1010633"/>
    <lineage>
        <taxon>Eukaryota</taxon>
        <taxon>Viridiplantae</taxon>
        <taxon>Streptophyta</taxon>
        <taxon>Embryophyta</taxon>
        <taxon>Tracheophyta</taxon>
        <taxon>Spermatophyta</taxon>
        <taxon>Magnoliopsida</taxon>
        <taxon>Liliopsida</taxon>
        <taxon>Poales</taxon>
        <taxon>Poaceae</taxon>
        <taxon>PACMAD clade</taxon>
        <taxon>Panicoideae</taxon>
        <taxon>Panicodae</taxon>
        <taxon>Paniceae</taxon>
        <taxon>Anthephorinae</taxon>
        <taxon>Digitaria</taxon>
    </lineage>
</organism>
<feature type="region of interest" description="Disordered" evidence="1">
    <location>
        <begin position="1"/>
        <end position="58"/>
    </location>
</feature>
<accession>A0A835A5D3</accession>
<keyword evidence="3" id="KW-1185">Reference proteome</keyword>
<feature type="compositionally biased region" description="Basic residues" evidence="1">
    <location>
        <begin position="25"/>
        <end position="44"/>
    </location>
</feature>
<dbReference type="PANTHER" id="PTHR31264:SF7">
    <property type="entry name" value="F-BOX DOMAIN CONTAINING PROTEIN, EXPRESSED"/>
    <property type="match status" value="1"/>
</dbReference>
<proteinExistence type="predicted"/>
<evidence type="ECO:0000256" key="1">
    <source>
        <dbReference type="SAM" id="MobiDB-lite"/>
    </source>
</evidence>
<reference evidence="2" key="1">
    <citation type="submission" date="2020-07" db="EMBL/GenBank/DDBJ databases">
        <title>Genome sequence and genetic diversity analysis of an under-domesticated orphan crop, white fonio (Digitaria exilis).</title>
        <authorList>
            <person name="Bennetzen J.L."/>
            <person name="Chen S."/>
            <person name="Ma X."/>
            <person name="Wang X."/>
            <person name="Yssel A.E.J."/>
            <person name="Chaluvadi S.R."/>
            <person name="Johnson M."/>
            <person name="Gangashetty P."/>
            <person name="Hamidou F."/>
            <person name="Sanogo M.D."/>
            <person name="Zwaenepoel A."/>
            <person name="Wallace J."/>
            <person name="Van De Peer Y."/>
            <person name="Van Deynze A."/>
        </authorList>
    </citation>
    <scope>NUCLEOTIDE SEQUENCE</scope>
    <source>
        <tissue evidence="2">Leaves</tissue>
    </source>
</reference>
<dbReference type="PANTHER" id="PTHR31264">
    <property type="entry name" value="OS07G0554500 PROTEIN-RELATED"/>
    <property type="match status" value="1"/>
</dbReference>
<name>A0A835A5D3_9POAL</name>
<evidence type="ECO:0000313" key="3">
    <source>
        <dbReference type="Proteomes" id="UP000636709"/>
    </source>
</evidence>
<sequence length="132" mass="14825">MPAPNPATSNPPFPSPTPPSPITRWLHRRREGSRPPRRRSHPSRRSPGGHLPPPRRPEDLVRAYASCFTFRRVVSGRRFLRRYRSLHPPPVLGFLAVASDGPSASGDLHSTLRFHPAEPPHRSAPAACHTWF</sequence>
<gene>
    <name evidence="2" type="ORF">HU200_061077</name>
</gene>
<dbReference type="EMBL" id="JACEFO010002585">
    <property type="protein sequence ID" value="KAF8655532.1"/>
    <property type="molecule type" value="Genomic_DNA"/>
</dbReference>
<protein>
    <submittedName>
        <fullName evidence="2">Uncharacterized protein</fullName>
    </submittedName>
</protein>
<evidence type="ECO:0000313" key="2">
    <source>
        <dbReference type="EMBL" id="KAF8655532.1"/>
    </source>
</evidence>
<dbReference type="AlphaFoldDB" id="A0A835A5D3"/>